<evidence type="ECO:0000313" key="4">
    <source>
        <dbReference type="Proteomes" id="UP001359559"/>
    </source>
</evidence>
<dbReference type="Pfam" id="PF11955">
    <property type="entry name" value="PORR"/>
    <property type="match status" value="1"/>
</dbReference>
<gene>
    <name evidence="3" type="ORF">RJT34_11641</name>
</gene>
<feature type="domain" description="PORR" evidence="2">
    <location>
        <begin position="81"/>
        <end position="137"/>
    </location>
</feature>
<keyword evidence="4" id="KW-1185">Reference proteome</keyword>
<dbReference type="EMBL" id="JAYKXN010000003">
    <property type="protein sequence ID" value="KAK7300790.1"/>
    <property type="molecule type" value="Genomic_DNA"/>
</dbReference>
<dbReference type="GO" id="GO:0003723">
    <property type="term" value="F:RNA binding"/>
    <property type="evidence" value="ECO:0007669"/>
    <property type="project" value="InterPro"/>
</dbReference>
<proteinExistence type="predicted"/>
<name>A0AAN9JKB2_CLITE</name>
<protein>
    <recommendedName>
        <fullName evidence="2">PORR domain-containing protein</fullName>
    </recommendedName>
</protein>
<accession>A0AAN9JKB2</accession>
<evidence type="ECO:0000259" key="2">
    <source>
        <dbReference type="Pfam" id="PF11955"/>
    </source>
</evidence>
<reference evidence="3 4" key="1">
    <citation type="submission" date="2024-01" db="EMBL/GenBank/DDBJ databases">
        <title>The genomes of 5 underutilized Papilionoideae crops provide insights into root nodulation and disease resistance.</title>
        <authorList>
            <person name="Yuan L."/>
        </authorList>
    </citation>
    <scope>NUCLEOTIDE SEQUENCE [LARGE SCALE GENOMIC DNA]</scope>
    <source>
        <strain evidence="3">LY-2023</strain>
        <tissue evidence="3">Leaf</tissue>
    </source>
</reference>
<sequence length="145" mass="15898">MKSLPLAGCQIHLRREVLIQPSFSVLTTATIHDSVTIEVDASPGKVKGSQGPDPAIQEKDSPSDSLKSNGSEIHILILQSSKRKDLKQTISLKNQIISSPSKSLSVYTVSQLKASLKLPTTASKFIEKYHCVFTQFQPVPVFLHM</sequence>
<dbReference type="AlphaFoldDB" id="A0AAN9JKB2"/>
<evidence type="ECO:0000256" key="1">
    <source>
        <dbReference type="SAM" id="MobiDB-lite"/>
    </source>
</evidence>
<feature type="region of interest" description="Disordered" evidence="1">
    <location>
        <begin position="41"/>
        <end position="68"/>
    </location>
</feature>
<organism evidence="3 4">
    <name type="scientific">Clitoria ternatea</name>
    <name type="common">Butterfly pea</name>
    <dbReference type="NCBI Taxonomy" id="43366"/>
    <lineage>
        <taxon>Eukaryota</taxon>
        <taxon>Viridiplantae</taxon>
        <taxon>Streptophyta</taxon>
        <taxon>Embryophyta</taxon>
        <taxon>Tracheophyta</taxon>
        <taxon>Spermatophyta</taxon>
        <taxon>Magnoliopsida</taxon>
        <taxon>eudicotyledons</taxon>
        <taxon>Gunneridae</taxon>
        <taxon>Pentapetalae</taxon>
        <taxon>rosids</taxon>
        <taxon>fabids</taxon>
        <taxon>Fabales</taxon>
        <taxon>Fabaceae</taxon>
        <taxon>Papilionoideae</taxon>
        <taxon>50 kb inversion clade</taxon>
        <taxon>NPAAA clade</taxon>
        <taxon>indigoferoid/millettioid clade</taxon>
        <taxon>Phaseoleae</taxon>
        <taxon>Clitoria</taxon>
    </lineage>
</organism>
<comment type="caution">
    <text evidence="3">The sequence shown here is derived from an EMBL/GenBank/DDBJ whole genome shotgun (WGS) entry which is preliminary data.</text>
</comment>
<evidence type="ECO:0000313" key="3">
    <source>
        <dbReference type="EMBL" id="KAK7300790.1"/>
    </source>
</evidence>
<dbReference type="Proteomes" id="UP001359559">
    <property type="component" value="Unassembled WGS sequence"/>
</dbReference>
<dbReference type="InterPro" id="IPR021099">
    <property type="entry name" value="PORR_domain"/>
</dbReference>